<reference evidence="1" key="1">
    <citation type="submission" date="2015-06" db="UniProtKB">
        <authorList>
            <consortium name="EnsemblPlants"/>
        </authorList>
    </citation>
    <scope>IDENTIFICATION</scope>
</reference>
<dbReference type="HOGENOM" id="CLU_2820159_0_0_1"/>
<protein>
    <submittedName>
        <fullName evidence="1">Uncharacterized protein</fullName>
    </submittedName>
</protein>
<accession>I1R8F6</accession>
<evidence type="ECO:0000313" key="1">
    <source>
        <dbReference type="EnsemblPlants" id="ORGLA12G0181200.1"/>
    </source>
</evidence>
<name>I1R8F6_ORYGL</name>
<sequence length="79" mass="9087">QHIKITLHIMKLNWLFFFLKKLNGLDLFSYTLIYSINCIFKYTLILVSRLDTCLLKVSGLDTCSLKDFILQNSGSISAP</sequence>
<evidence type="ECO:0000313" key="2">
    <source>
        <dbReference type="Proteomes" id="UP000007306"/>
    </source>
</evidence>
<proteinExistence type="predicted"/>
<keyword evidence="2" id="KW-1185">Reference proteome</keyword>
<dbReference type="Proteomes" id="UP000007306">
    <property type="component" value="Unassembled WGS sequence"/>
</dbReference>
<dbReference type="Gramene" id="ORGLA12G0181200.1">
    <property type="protein sequence ID" value="ORGLA12G0181200.1"/>
    <property type="gene ID" value="ORGLA12G0181200"/>
</dbReference>
<reference evidence="2" key="2">
    <citation type="submission" date="2018-04" db="EMBL/GenBank/DDBJ databases">
        <title>OglaRS2 (Oryza glaberrima Reference Sequence Version 2).</title>
        <authorList>
            <person name="Zhang J."/>
            <person name="Kudrna D."/>
            <person name="Lee S."/>
            <person name="Talag J."/>
            <person name="Rajasekar S."/>
            <person name="Wing R.A."/>
        </authorList>
    </citation>
    <scope>NUCLEOTIDE SEQUENCE [LARGE SCALE GENOMIC DNA]</scope>
    <source>
        <strain evidence="2">cv. IRGC 96717</strain>
    </source>
</reference>
<dbReference type="AlphaFoldDB" id="I1R8F6"/>
<organism evidence="1 2">
    <name type="scientific">Oryza glaberrima</name>
    <name type="common">African rice</name>
    <dbReference type="NCBI Taxonomy" id="4538"/>
    <lineage>
        <taxon>Eukaryota</taxon>
        <taxon>Viridiplantae</taxon>
        <taxon>Streptophyta</taxon>
        <taxon>Embryophyta</taxon>
        <taxon>Tracheophyta</taxon>
        <taxon>Spermatophyta</taxon>
        <taxon>Magnoliopsida</taxon>
        <taxon>Liliopsida</taxon>
        <taxon>Poales</taxon>
        <taxon>Poaceae</taxon>
        <taxon>BOP clade</taxon>
        <taxon>Oryzoideae</taxon>
        <taxon>Oryzeae</taxon>
        <taxon>Oryzinae</taxon>
        <taxon>Oryza</taxon>
    </lineage>
</organism>
<dbReference type="EnsemblPlants" id="ORGLA12G0181200.1">
    <property type="protein sequence ID" value="ORGLA12G0181200.1"/>
    <property type="gene ID" value="ORGLA12G0181200"/>
</dbReference>